<dbReference type="RefSeq" id="XP_060427477.1">
    <property type="nucleotide sequence ID" value="XM_060566107.1"/>
</dbReference>
<dbReference type="Proteomes" id="UP001224890">
    <property type="component" value="Unassembled WGS sequence"/>
</dbReference>
<evidence type="ECO:0000256" key="1">
    <source>
        <dbReference type="SAM" id="MobiDB-lite"/>
    </source>
</evidence>
<gene>
    <name evidence="2" type="ORF">BDP55DRAFT_225717</name>
</gene>
<proteinExistence type="predicted"/>
<protein>
    <submittedName>
        <fullName evidence="2">Uncharacterized protein</fullName>
    </submittedName>
</protein>
<name>A0AAJ0AGH5_9PEZI</name>
<accession>A0AAJ0AGH5</accession>
<sequence>MSEPRAPVRPLSSLLASGTPGAAASQRCYRSGQASCNVDFLKPRKRRRIRKGFFFLDLGTGRPTAQRQRSSETFRVQRSPKSQLHPDSPSGRCCMALIYTATQAAGFCQTPPNKVPTPGFWVLSSDESKLTCRVRLKLSGRYGLWRGCVINWSEETATSRPRDRPRFEVDIACRPATPRCPSARGSSINTSERGAGFFETQPCRSYLSPWPTD</sequence>
<organism evidence="2 3">
    <name type="scientific">Colletotrichum godetiae</name>
    <dbReference type="NCBI Taxonomy" id="1209918"/>
    <lineage>
        <taxon>Eukaryota</taxon>
        <taxon>Fungi</taxon>
        <taxon>Dikarya</taxon>
        <taxon>Ascomycota</taxon>
        <taxon>Pezizomycotina</taxon>
        <taxon>Sordariomycetes</taxon>
        <taxon>Hypocreomycetidae</taxon>
        <taxon>Glomerellales</taxon>
        <taxon>Glomerellaceae</taxon>
        <taxon>Colletotrichum</taxon>
        <taxon>Colletotrichum acutatum species complex</taxon>
    </lineage>
</organism>
<dbReference type="AlphaFoldDB" id="A0AAJ0AGH5"/>
<feature type="region of interest" description="Disordered" evidence="1">
    <location>
        <begin position="62"/>
        <end position="88"/>
    </location>
</feature>
<dbReference type="GeneID" id="85450633"/>
<reference evidence="2" key="1">
    <citation type="submission" date="2021-06" db="EMBL/GenBank/DDBJ databases">
        <title>Comparative genomics, transcriptomics and evolutionary studies reveal genomic signatures of adaptation to plant cell wall in hemibiotrophic fungi.</title>
        <authorList>
            <consortium name="DOE Joint Genome Institute"/>
            <person name="Baroncelli R."/>
            <person name="Diaz J.F."/>
            <person name="Benocci T."/>
            <person name="Peng M."/>
            <person name="Battaglia E."/>
            <person name="Haridas S."/>
            <person name="Andreopoulos W."/>
            <person name="Labutti K."/>
            <person name="Pangilinan J."/>
            <person name="Floch G.L."/>
            <person name="Makela M.R."/>
            <person name="Henrissat B."/>
            <person name="Grigoriev I.V."/>
            <person name="Crouch J.A."/>
            <person name="De Vries R.P."/>
            <person name="Sukno S.A."/>
            <person name="Thon M.R."/>
        </authorList>
    </citation>
    <scope>NUCLEOTIDE SEQUENCE</scope>
    <source>
        <strain evidence="2">CBS 193.32</strain>
    </source>
</reference>
<keyword evidence="3" id="KW-1185">Reference proteome</keyword>
<evidence type="ECO:0000313" key="3">
    <source>
        <dbReference type="Proteomes" id="UP001224890"/>
    </source>
</evidence>
<comment type="caution">
    <text evidence="2">The sequence shown here is derived from an EMBL/GenBank/DDBJ whole genome shotgun (WGS) entry which is preliminary data.</text>
</comment>
<dbReference type="EMBL" id="JAHMHR010000031">
    <property type="protein sequence ID" value="KAK1673474.1"/>
    <property type="molecule type" value="Genomic_DNA"/>
</dbReference>
<feature type="compositionally biased region" description="Polar residues" evidence="1">
    <location>
        <begin position="63"/>
        <end position="82"/>
    </location>
</feature>
<evidence type="ECO:0000313" key="2">
    <source>
        <dbReference type="EMBL" id="KAK1673474.1"/>
    </source>
</evidence>